<gene>
    <name evidence="2" type="ORF">COB13_13850</name>
</gene>
<proteinExistence type="predicted"/>
<sequence length="59" mass="6733">MQANHDMTDPLLSLVNGDFGDFPPTILTNGTHDLFLSDTVRVHRKLHRFNVKSALHVYE</sequence>
<name>A0A2A4YUX7_9PROT</name>
<dbReference type="InterPro" id="IPR013094">
    <property type="entry name" value="AB_hydrolase_3"/>
</dbReference>
<feature type="domain" description="Alpha/beta hydrolase fold-3" evidence="1">
    <location>
        <begin position="4"/>
        <end position="59"/>
    </location>
</feature>
<dbReference type="GO" id="GO:0016787">
    <property type="term" value="F:hydrolase activity"/>
    <property type="evidence" value="ECO:0007669"/>
    <property type="project" value="InterPro"/>
</dbReference>
<comment type="caution">
    <text evidence="2">The sequence shown here is derived from an EMBL/GenBank/DDBJ whole genome shotgun (WGS) entry which is preliminary data.</text>
</comment>
<dbReference type="Gene3D" id="3.40.50.1820">
    <property type="entry name" value="alpha/beta hydrolase"/>
    <property type="match status" value="1"/>
</dbReference>
<evidence type="ECO:0000259" key="1">
    <source>
        <dbReference type="Pfam" id="PF07859"/>
    </source>
</evidence>
<reference key="1">
    <citation type="submission" date="2017-08" db="EMBL/GenBank/DDBJ databases">
        <title>A dynamic microbial community with high functional redundancy inhabits the cold, oxic subseafloor aquifer.</title>
        <authorList>
            <person name="Tully B.J."/>
            <person name="Wheat C.G."/>
            <person name="Glazer B.T."/>
            <person name="Huber J.A."/>
        </authorList>
    </citation>
    <scope>NUCLEOTIDE SEQUENCE [LARGE SCALE GENOMIC DNA]</scope>
</reference>
<dbReference type="EMBL" id="NVUS01000022">
    <property type="protein sequence ID" value="PCI98309.1"/>
    <property type="molecule type" value="Genomic_DNA"/>
</dbReference>
<dbReference type="InterPro" id="IPR029058">
    <property type="entry name" value="AB_hydrolase_fold"/>
</dbReference>
<accession>A0A2A4YUX7</accession>
<protein>
    <recommendedName>
        <fullName evidence="1">Alpha/beta hydrolase fold-3 domain-containing protein</fullName>
    </recommendedName>
</protein>
<dbReference type="AlphaFoldDB" id="A0A2A4YUX7"/>
<reference evidence="2" key="2">
    <citation type="journal article" date="2018" name="ISME J.">
        <title>A dynamic microbial community with high functional redundancy inhabits the cold, oxic subseafloor aquifer.</title>
        <authorList>
            <person name="Tully B.J."/>
            <person name="Wheat C.G."/>
            <person name="Glazer B.T."/>
            <person name="Huber J.A."/>
        </authorList>
    </citation>
    <scope>NUCLEOTIDE SEQUENCE</scope>
    <source>
        <strain evidence="2">NORP83</strain>
    </source>
</reference>
<dbReference type="Pfam" id="PF07859">
    <property type="entry name" value="Abhydrolase_3"/>
    <property type="match status" value="1"/>
</dbReference>
<dbReference type="SUPFAM" id="SSF53474">
    <property type="entry name" value="alpha/beta-Hydrolases"/>
    <property type="match status" value="1"/>
</dbReference>
<organism evidence="2">
    <name type="scientific">OCS116 cluster bacterium</name>
    <dbReference type="NCBI Taxonomy" id="2030921"/>
    <lineage>
        <taxon>Bacteria</taxon>
        <taxon>Pseudomonadati</taxon>
        <taxon>Pseudomonadota</taxon>
        <taxon>Alphaproteobacteria</taxon>
        <taxon>OCS116 cluster</taxon>
    </lineage>
</organism>
<evidence type="ECO:0000313" key="2">
    <source>
        <dbReference type="EMBL" id="PCI98309.1"/>
    </source>
</evidence>